<dbReference type="GO" id="GO:0005886">
    <property type="term" value="C:plasma membrane"/>
    <property type="evidence" value="ECO:0007669"/>
    <property type="project" value="UniProtKB-SubCell"/>
</dbReference>
<feature type="transmembrane region" description="Helical" evidence="7">
    <location>
        <begin position="170"/>
        <end position="189"/>
    </location>
</feature>
<dbReference type="AlphaFoldDB" id="A0A3E0VIN5"/>
<feature type="transmembrane region" description="Helical" evidence="7">
    <location>
        <begin position="342"/>
        <end position="365"/>
    </location>
</feature>
<keyword evidence="2" id="KW-0813">Transport</keyword>
<evidence type="ECO:0000313" key="10">
    <source>
        <dbReference type="Proteomes" id="UP000256486"/>
    </source>
</evidence>
<dbReference type="InterPro" id="IPR036259">
    <property type="entry name" value="MFS_trans_sf"/>
</dbReference>
<dbReference type="InterPro" id="IPR010290">
    <property type="entry name" value="TM_effector"/>
</dbReference>
<dbReference type="SUPFAM" id="SSF103473">
    <property type="entry name" value="MFS general substrate transporter"/>
    <property type="match status" value="1"/>
</dbReference>
<feature type="domain" description="Major facilitator superfamily (MFS) profile" evidence="8">
    <location>
        <begin position="173"/>
        <end position="450"/>
    </location>
</feature>
<evidence type="ECO:0000256" key="5">
    <source>
        <dbReference type="ARBA" id="ARBA00022989"/>
    </source>
</evidence>
<feature type="transmembrane region" description="Helical" evidence="7">
    <location>
        <begin position="253"/>
        <end position="275"/>
    </location>
</feature>
<evidence type="ECO:0000256" key="4">
    <source>
        <dbReference type="ARBA" id="ARBA00022692"/>
    </source>
</evidence>
<dbReference type="Pfam" id="PF05977">
    <property type="entry name" value="MFS_3"/>
    <property type="match status" value="1"/>
</dbReference>
<proteinExistence type="predicted"/>
<keyword evidence="6 7" id="KW-0472">Membrane</keyword>
<reference evidence="9 10" key="1">
    <citation type="submission" date="2017-04" db="EMBL/GenBank/DDBJ databases">
        <title>Comparative genome analysis of Subtercola boreus.</title>
        <authorList>
            <person name="Cho Y.-J."/>
            <person name="Cho A."/>
            <person name="Kim O.-S."/>
            <person name="Lee J.-I."/>
        </authorList>
    </citation>
    <scope>NUCLEOTIDE SEQUENCE [LARGE SCALE GENOMIC DNA]</scope>
    <source>
        <strain evidence="9 10">K300</strain>
    </source>
</reference>
<keyword evidence="3" id="KW-1003">Cell membrane</keyword>
<sequence>MFRSLSDYNYRVWFGGAIVSNVGTWMQRTAQDWIVLTQLTRNDAVAVGVVMALQLGPQLLLVPWTGLVADRVDRRKLLMVTQGVMGILGLALGLIVLSGRAQLWQVYIFALLLGITSAFDAPARQSFVSNLVSDSNLSNAVALNSASFNAARMIGPALAGVLIAVVGSGWVFLINAISFGAVLFSLTRMRQENLRVPKRSKGGPGQLLDGFRYVSKRPDIVIVLVVIAIIGTFGLNFQIFTSTMTTGTFHLDSTAFGLLSSVLAVGSVAGALLSARRERPRLRLVFASSALFGLSCLLAAFSPTYLTFALCLVLLGFAAQTLMTTANGAVQMTTAPEFRGRVMALYMAIFMGGTPIGAPIVGLVANTLGPRWAIGVAAVAGFAAALIGLLWMIRHQHLRLNVQVHGSPHFIVTHDGDTRSLDVLETPRPASAEREKLVDDVLEDEVTEKR</sequence>
<name>A0A3E0VIN5_9MICO</name>
<organism evidence="9 10">
    <name type="scientific">Subtercola boreus</name>
    <dbReference type="NCBI Taxonomy" id="120213"/>
    <lineage>
        <taxon>Bacteria</taxon>
        <taxon>Bacillati</taxon>
        <taxon>Actinomycetota</taxon>
        <taxon>Actinomycetes</taxon>
        <taxon>Micrococcales</taxon>
        <taxon>Microbacteriaceae</taxon>
        <taxon>Subtercola</taxon>
    </lineage>
</organism>
<evidence type="ECO:0000256" key="2">
    <source>
        <dbReference type="ARBA" id="ARBA00022448"/>
    </source>
</evidence>
<feature type="transmembrane region" description="Helical" evidence="7">
    <location>
        <begin position="44"/>
        <end position="65"/>
    </location>
</feature>
<feature type="transmembrane region" description="Helical" evidence="7">
    <location>
        <begin position="282"/>
        <end position="301"/>
    </location>
</feature>
<dbReference type="EMBL" id="NBWZ01000001">
    <property type="protein sequence ID" value="RFA09571.1"/>
    <property type="molecule type" value="Genomic_DNA"/>
</dbReference>
<dbReference type="PANTHER" id="PTHR23513:SF11">
    <property type="entry name" value="STAPHYLOFERRIN A TRANSPORTER"/>
    <property type="match status" value="1"/>
</dbReference>
<comment type="subcellular location">
    <subcellularLocation>
        <location evidence="1">Cell membrane</location>
        <topology evidence="1">Multi-pass membrane protein</topology>
    </subcellularLocation>
</comment>
<feature type="transmembrane region" description="Helical" evidence="7">
    <location>
        <begin position="103"/>
        <end position="121"/>
    </location>
</feature>
<dbReference type="CDD" id="cd06173">
    <property type="entry name" value="MFS_MefA_like"/>
    <property type="match status" value="1"/>
</dbReference>
<evidence type="ECO:0000259" key="8">
    <source>
        <dbReference type="PROSITE" id="PS50850"/>
    </source>
</evidence>
<comment type="caution">
    <text evidence="9">The sequence shown here is derived from an EMBL/GenBank/DDBJ whole genome shotgun (WGS) entry which is preliminary data.</text>
</comment>
<dbReference type="PROSITE" id="PS50850">
    <property type="entry name" value="MFS"/>
    <property type="match status" value="1"/>
</dbReference>
<dbReference type="RefSeq" id="WP_116414956.1">
    <property type="nucleotide sequence ID" value="NZ_NBWZ01000001.1"/>
</dbReference>
<evidence type="ECO:0000256" key="7">
    <source>
        <dbReference type="SAM" id="Phobius"/>
    </source>
</evidence>
<keyword evidence="10" id="KW-1185">Reference proteome</keyword>
<feature type="transmembrane region" description="Helical" evidence="7">
    <location>
        <begin position="77"/>
        <end position="97"/>
    </location>
</feature>
<feature type="transmembrane region" description="Helical" evidence="7">
    <location>
        <begin position="371"/>
        <end position="393"/>
    </location>
</feature>
<protein>
    <submittedName>
        <fullName evidence="9">MFS transporter</fullName>
    </submittedName>
</protein>
<evidence type="ECO:0000256" key="1">
    <source>
        <dbReference type="ARBA" id="ARBA00004651"/>
    </source>
</evidence>
<evidence type="ECO:0000256" key="3">
    <source>
        <dbReference type="ARBA" id="ARBA00022475"/>
    </source>
</evidence>
<dbReference type="Gene3D" id="1.20.1250.20">
    <property type="entry name" value="MFS general substrate transporter like domains"/>
    <property type="match status" value="2"/>
</dbReference>
<evidence type="ECO:0000256" key="6">
    <source>
        <dbReference type="ARBA" id="ARBA00023136"/>
    </source>
</evidence>
<gene>
    <name evidence="9" type="ORF">B7R54_10330</name>
</gene>
<dbReference type="PANTHER" id="PTHR23513">
    <property type="entry name" value="INTEGRAL MEMBRANE EFFLUX PROTEIN-RELATED"/>
    <property type="match status" value="1"/>
</dbReference>
<keyword evidence="5 7" id="KW-1133">Transmembrane helix</keyword>
<dbReference type="Proteomes" id="UP000256486">
    <property type="component" value="Unassembled WGS sequence"/>
</dbReference>
<accession>A0A3E0VIN5</accession>
<dbReference type="InterPro" id="IPR020846">
    <property type="entry name" value="MFS_dom"/>
</dbReference>
<dbReference type="GO" id="GO:0022857">
    <property type="term" value="F:transmembrane transporter activity"/>
    <property type="evidence" value="ECO:0007669"/>
    <property type="project" value="InterPro"/>
</dbReference>
<dbReference type="OrthoDB" id="9775268at2"/>
<feature type="transmembrane region" description="Helical" evidence="7">
    <location>
        <begin position="220"/>
        <end position="241"/>
    </location>
</feature>
<keyword evidence="4 7" id="KW-0812">Transmembrane</keyword>
<evidence type="ECO:0000313" key="9">
    <source>
        <dbReference type="EMBL" id="RFA09571.1"/>
    </source>
</evidence>
<feature type="transmembrane region" description="Helical" evidence="7">
    <location>
        <begin position="307"/>
        <end position="330"/>
    </location>
</feature>